<reference evidence="3 4" key="1">
    <citation type="submission" date="2019-07" db="EMBL/GenBank/DDBJ databases">
        <title>Pseudomonas mangiferae sp. nov., isolated from bark of mango tree in Thailand.</title>
        <authorList>
            <person name="Srisuk N."/>
            <person name="Anurat P."/>
        </authorList>
    </citation>
    <scope>NUCLEOTIDE SEQUENCE [LARGE SCALE GENOMIC DNA]</scope>
    <source>
        <strain evidence="3 4">DMKU_BBB3-04</strain>
    </source>
</reference>
<name>A0A553H2K0_9PSED</name>
<dbReference type="EMBL" id="VJOY01000003">
    <property type="protein sequence ID" value="TRX75978.1"/>
    <property type="molecule type" value="Genomic_DNA"/>
</dbReference>
<feature type="binding site" evidence="2">
    <location>
        <position position="55"/>
    </location>
    <ligand>
        <name>substrate</name>
    </ligand>
</feature>
<dbReference type="InterPro" id="IPR050275">
    <property type="entry name" value="PGM_Phosphatase"/>
</dbReference>
<protein>
    <submittedName>
        <fullName evidence="3">Alpha-ribazole phosphatase family protein</fullName>
    </submittedName>
</protein>
<dbReference type="PANTHER" id="PTHR48100">
    <property type="entry name" value="BROAD-SPECIFICITY PHOSPHATASE YOR283W-RELATED"/>
    <property type="match status" value="1"/>
</dbReference>
<evidence type="ECO:0000313" key="3">
    <source>
        <dbReference type="EMBL" id="TRX75978.1"/>
    </source>
</evidence>
<proteinExistence type="predicted"/>
<dbReference type="GO" id="GO:0005737">
    <property type="term" value="C:cytoplasm"/>
    <property type="evidence" value="ECO:0007669"/>
    <property type="project" value="TreeGrafter"/>
</dbReference>
<dbReference type="Proteomes" id="UP000315235">
    <property type="component" value="Unassembled WGS sequence"/>
</dbReference>
<evidence type="ECO:0000256" key="1">
    <source>
        <dbReference type="PIRSR" id="PIRSR613078-1"/>
    </source>
</evidence>
<dbReference type="Pfam" id="PF00300">
    <property type="entry name" value="His_Phos_1"/>
    <property type="match status" value="1"/>
</dbReference>
<comment type="caution">
    <text evidence="3">The sequence shown here is derived from an EMBL/GenBank/DDBJ whole genome shotgun (WGS) entry which is preliminary data.</text>
</comment>
<sequence>MSLRLDLLRHGETEQGGGFRGSLDDSLTAAGWAQMEAALHAVGGWDLLVSSPLRRCAAFAESLAGRLGVPLQVEAEWRELHFGDWEGLDAATLMARDPEALGRFWADPFGCPPPGGEAVADFVARVLAARDRLLREHAGRHVLLIGHAGVMRLLLADARGLPPAQLLQVQVAHGGLHRLQADDAGVWREG</sequence>
<evidence type="ECO:0000256" key="2">
    <source>
        <dbReference type="PIRSR" id="PIRSR613078-2"/>
    </source>
</evidence>
<gene>
    <name evidence="3" type="ORF">FM069_05970</name>
</gene>
<dbReference type="Gene3D" id="3.40.50.1240">
    <property type="entry name" value="Phosphoglycerate mutase-like"/>
    <property type="match status" value="1"/>
</dbReference>
<feature type="active site" description="Proton donor/acceptor" evidence="1">
    <location>
        <position position="79"/>
    </location>
</feature>
<dbReference type="SMART" id="SM00855">
    <property type="entry name" value="PGAM"/>
    <property type="match status" value="1"/>
</dbReference>
<dbReference type="PANTHER" id="PTHR48100:SF1">
    <property type="entry name" value="HISTIDINE PHOSPHATASE FAMILY PROTEIN-RELATED"/>
    <property type="match status" value="1"/>
</dbReference>
<dbReference type="RefSeq" id="WP_143487370.1">
    <property type="nucleotide sequence ID" value="NZ_VJOY01000003.1"/>
</dbReference>
<dbReference type="AlphaFoldDB" id="A0A553H2K0"/>
<dbReference type="OrthoDB" id="9783269at2"/>
<keyword evidence="4" id="KW-1185">Reference proteome</keyword>
<accession>A0A553H2K0</accession>
<evidence type="ECO:0000313" key="4">
    <source>
        <dbReference type="Proteomes" id="UP000315235"/>
    </source>
</evidence>
<organism evidence="3 4">
    <name type="scientific">Pseudomonas mangiferae</name>
    <dbReference type="NCBI Taxonomy" id="2593654"/>
    <lineage>
        <taxon>Bacteria</taxon>
        <taxon>Pseudomonadati</taxon>
        <taxon>Pseudomonadota</taxon>
        <taxon>Gammaproteobacteria</taxon>
        <taxon>Pseudomonadales</taxon>
        <taxon>Pseudomonadaceae</taxon>
        <taxon>Pseudomonas</taxon>
    </lineage>
</organism>
<dbReference type="SUPFAM" id="SSF53254">
    <property type="entry name" value="Phosphoglycerate mutase-like"/>
    <property type="match status" value="1"/>
</dbReference>
<dbReference type="InterPro" id="IPR013078">
    <property type="entry name" value="His_Pase_superF_clade-1"/>
</dbReference>
<dbReference type="CDD" id="cd07067">
    <property type="entry name" value="HP_PGM_like"/>
    <property type="match status" value="1"/>
</dbReference>
<dbReference type="GO" id="GO:0016791">
    <property type="term" value="F:phosphatase activity"/>
    <property type="evidence" value="ECO:0007669"/>
    <property type="project" value="TreeGrafter"/>
</dbReference>
<dbReference type="InterPro" id="IPR029033">
    <property type="entry name" value="His_PPase_superfam"/>
</dbReference>
<feature type="active site" description="Tele-phosphohistidine intermediate" evidence="1">
    <location>
        <position position="10"/>
    </location>
</feature>